<gene>
    <name evidence="1" type="ORF">SAMN05444126_12235</name>
</gene>
<evidence type="ECO:0000313" key="1">
    <source>
        <dbReference type="EMBL" id="SES23211.1"/>
    </source>
</evidence>
<dbReference type="Gene3D" id="2.130.10.10">
    <property type="entry name" value="YVTN repeat-like/Quinoprotein amine dehydrogenase"/>
    <property type="match status" value="1"/>
</dbReference>
<reference evidence="2" key="1">
    <citation type="submission" date="2016-10" db="EMBL/GenBank/DDBJ databases">
        <authorList>
            <person name="de Groot N.N."/>
        </authorList>
    </citation>
    <scope>NUCLEOTIDE SEQUENCE [LARGE SCALE GENOMIC DNA]</scope>
    <source>
        <strain evidence="2">10nlg</strain>
    </source>
</reference>
<dbReference type="STRING" id="1464123.SAMN05444126_12235"/>
<protein>
    <submittedName>
        <fullName evidence="1">Uncharacterized protein</fullName>
    </submittedName>
</protein>
<dbReference type="InterPro" id="IPR015943">
    <property type="entry name" value="WD40/YVTN_repeat-like_dom_sf"/>
</dbReference>
<comment type="caution">
    <text evidence="1">The sequence shown here is derived from an EMBL/GenBank/DDBJ whole genome shotgun (WGS) entry which is preliminary data.</text>
</comment>
<organism evidence="1 2">
    <name type="scientific">Salisediminibacterium halotolerans</name>
    <dbReference type="NCBI Taxonomy" id="517425"/>
    <lineage>
        <taxon>Bacteria</taxon>
        <taxon>Bacillati</taxon>
        <taxon>Bacillota</taxon>
        <taxon>Bacilli</taxon>
        <taxon>Bacillales</taxon>
        <taxon>Bacillaceae</taxon>
        <taxon>Salisediminibacterium</taxon>
    </lineage>
</organism>
<keyword evidence="2" id="KW-1185">Reference proteome</keyword>
<dbReference type="OrthoDB" id="120019at2"/>
<evidence type="ECO:0000313" key="2">
    <source>
        <dbReference type="Proteomes" id="UP000199318"/>
    </source>
</evidence>
<proteinExistence type="predicted"/>
<dbReference type="InterPro" id="IPR011044">
    <property type="entry name" value="Quino_amine_DH_bsu"/>
</dbReference>
<dbReference type="EMBL" id="FOGV01000022">
    <property type="protein sequence ID" value="SES23211.1"/>
    <property type="molecule type" value="Genomic_DNA"/>
</dbReference>
<dbReference type="Proteomes" id="UP000199318">
    <property type="component" value="Unassembled WGS sequence"/>
</dbReference>
<sequence length="336" mass="37158">MPGIRFYLSVPLLLAAALLNGCQSEPDNIDIPSSYEELLAVSHQELALLTWIDPGTGEVITESELPFPAADMVYIASLDEIILSSQEDSSLYILEPDSGEIEPAFDAANGSISELYYAEEINRLFTADTEKDTLTMFELDRSLHTSDHQTIAAGAHPNSLTYAEKTDRLYLLNVYDNEMQSFSLDPFESAASAEVNQRPEGLTAVENHLYIGGHGAGEQLNEHIYIHSLGSNEQIKEIPAGLMPVDFSYHPGFESIFILSHGSHELYQLNSSTFEIEKSADLPFNPYYSLMTDDTLFISTLDGNQVIFLDPESVTVEQAVDVPAQPYAMIYLEGIN</sequence>
<name>A0A1H9VNU4_9BACI</name>
<accession>A0A1H9VNU4</accession>
<dbReference type="SUPFAM" id="SSF50969">
    <property type="entry name" value="YVTN repeat-like/Quinoprotein amine dehydrogenase"/>
    <property type="match status" value="1"/>
</dbReference>
<dbReference type="AlphaFoldDB" id="A0A1H9VNU4"/>
<dbReference type="RefSeq" id="WP_093073954.1">
    <property type="nucleotide sequence ID" value="NZ_FOGV01000022.1"/>
</dbReference>